<name>A0ABV0ENN0_9ENTE</name>
<dbReference type="Proteomes" id="UP000664357">
    <property type="component" value="Unassembled WGS sequence"/>
</dbReference>
<feature type="transmembrane region" description="Helical" evidence="5">
    <location>
        <begin position="178"/>
        <end position="196"/>
    </location>
</feature>
<dbReference type="RefSeq" id="WP_207705371.1">
    <property type="nucleotide sequence ID" value="NZ_JAFREL020000001.1"/>
</dbReference>
<keyword evidence="4 5" id="KW-0472">Membrane</keyword>
<feature type="transmembrane region" description="Helical" evidence="5">
    <location>
        <begin position="350"/>
        <end position="371"/>
    </location>
</feature>
<evidence type="ECO:0000256" key="2">
    <source>
        <dbReference type="ARBA" id="ARBA00022692"/>
    </source>
</evidence>
<proteinExistence type="predicted"/>
<dbReference type="PANTHER" id="PTHR43027:SF1">
    <property type="entry name" value="DOXORUBICIN RESISTANCE ABC TRANSPORTER PERMEASE PROTEIN DRRC-RELATED"/>
    <property type="match status" value="1"/>
</dbReference>
<dbReference type="Pfam" id="PF12698">
    <property type="entry name" value="ABC2_membrane_3"/>
    <property type="match status" value="1"/>
</dbReference>
<keyword evidence="3 5" id="KW-1133">Transmembrane helix</keyword>
<evidence type="ECO:0000313" key="8">
    <source>
        <dbReference type="Proteomes" id="UP000664357"/>
    </source>
</evidence>
<keyword evidence="8" id="KW-1185">Reference proteome</keyword>
<dbReference type="InterPro" id="IPR052902">
    <property type="entry name" value="ABC-2_transporter"/>
</dbReference>
<protein>
    <submittedName>
        <fullName evidence="7">ABC-2 type transport system permease</fullName>
    </submittedName>
</protein>
<gene>
    <name evidence="7" type="ORF">JZO67_002177</name>
</gene>
<dbReference type="PANTHER" id="PTHR43027">
    <property type="entry name" value="DOXORUBICIN RESISTANCE ABC TRANSPORTER PERMEASE PROTEIN DRRC-RELATED"/>
    <property type="match status" value="1"/>
</dbReference>
<evidence type="ECO:0000256" key="5">
    <source>
        <dbReference type="SAM" id="Phobius"/>
    </source>
</evidence>
<evidence type="ECO:0000256" key="1">
    <source>
        <dbReference type="ARBA" id="ARBA00004141"/>
    </source>
</evidence>
<feature type="transmembrane region" description="Helical" evidence="5">
    <location>
        <begin position="258"/>
        <end position="280"/>
    </location>
</feature>
<keyword evidence="2 5" id="KW-0812">Transmembrane</keyword>
<evidence type="ECO:0000259" key="6">
    <source>
        <dbReference type="Pfam" id="PF12698"/>
    </source>
</evidence>
<evidence type="ECO:0000313" key="7">
    <source>
        <dbReference type="EMBL" id="MEO1770226.1"/>
    </source>
</evidence>
<reference evidence="7 8" key="1">
    <citation type="submission" date="2024-02" db="EMBL/GenBank/DDBJ databases">
        <title>The Genome Sequence of Enterococcus sp. DIV0159.</title>
        <authorList>
            <person name="Earl A."/>
            <person name="Manson A."/>
            <person name="Gilmore M."/>
            <person name="Sanders J."/>
            <person name="Shea T."/>
            <person name="Howe W."/>
            <person name="Livny J."/>
            <person name="Cuomo C."/>
            <person name="Neafsey D."/>
            <person name="Birren B."/>
        </authorList>
    </citation>
    <scope>NUCLEOTIDE SEQUENCE [LARGE SCALE GENOMIC DNA]</scope>
    <source>
        <strain evidence="7 8">665A</strain>
    </source>
</reference>
<comment type="caution">
    <text evidence="7">The sequence shown here is derived from an EMBL/GenBank/DDBJ whole genome shotgun (WGS) entry which is preliminary data.</text>
</comment>
<comment type="subcellular location">
    <subcellularLocation>
        <location evidence="1">Membrane</location>
        <topology evidence="1">Multi-pass membrane protein</topology>
    </subcellularLocation>
</comment>
<dbReference type="InterPro" id="IPR013525">
    <property type="entry name" value="ABC2_TM"/>
</dbReference>
<feature type="domain" description="ABC-2 type transporter transmembrane" evidence="6">
    <location>
        <begin position="17"/>
        <end position="370"/>
    </location>
</feature>
<organism evidence="7 8">
    <name type="scientific">Candidatus Enterococcus ferrettii</name>
    <dbReference type="NCBI Taxonomy" id="2815324"/>
    <lineage>
        <taxon>Bacteria</taxon>
        <taxon>Bacillati</taxon>
        <taxon>Bacillota</taxon>
        <taxon>Bacilli</taxon>
        <taxon>Lactobacillales</taxon>
        <taxon>Enterococcaceae</taxon>
        <taxon>Enterococcus</taxon>
    </lineage>
</organism>
<dbReference type="EMBL" id="JAFREL020000001">
    <property type="protein sequence ID" value="MEO1770226.1"/>
    <property type="molecule type" value="Genomic_DNA"/>
</dbReference>
<feature type="transmembrane region" description="Helical" evidence="5">
    <location>
        <begin position="221"/>
        <end position="246"/>
    </location>
</feature>
<sequence length="380" mass="43106">MFLRLFVYRVKVMLKNKVLLFWTFAFPVVLGLLFNLAFSGLDNMDSLETTQVGIVSTDKQKTENFEDVLYSIEDDNGKPVYQGERMSKKEAVKQLSDDKIAGYYEITPDDIALSVSQSGIPQTVLKEFLNQYVQRTAEIETLISSGAVQPQNLSADTFGSEDFVTESHESSNFSIKSFYFFTLVAMAIMYGFMWGLKNANDQQANQSPNGIRLCIIPKNKLLVATANLLASFVLFYIQSMAILAVFRFVYGVDFGDRWGYIFLIYAIASLATLSFGTLVGNAFTKITFQQKISVGVGISMALSFFAGLTGSESVKYWIDLHLPLLGKLNIVNLISDSLYQLFYYESLRPFYQNLIWMIGFAIVFTLLNYYFERKVQYDHL</sequence>
<evidence type="ECO:0000256" key="4">
    <source>
        <dbReference type="ARBA" id="ARBA00023136"/>
    </source>
</evidence>
<evidence type="ECO:0000256" key="3">
    <source>
        <dbReference type="ARBA" id="ARBA00022989"/>
    </source>
</evidence>
<feature type="transmembrane region" description="Helical" evidence="5">
    <location>
        <begin position="292"/>
        <end position="310"/>
    </location>
</feature>
<accession>A0ABV0ENN0</accession>